<organism evidence="30 31">
    <name type="scientific">Platanthera zijinensis</name>
    <dbReference type="NCBI Taxonomy" id="2320716"/>
    <lineage>
        <taxon>Eukaryota</taxon>
        <taxon>Viridiplantae</taxon>
        <taxon>Streptophyta</taxon>
        <taxon>Embryophyta</taxon>
        <taxon>Tracheophyta</taxon>
        <taxon>Spermatophyta</taxon>
        <taxon>Magnoliopsida</taxon>
        <taxon>Liliopsida</taxon>
        <taxon>Asparagales</taxon>
        <taxon>Orchidaceae</taxon>
        <taxon>Orchidoideae</taxon>
        <taxon>Orchideae</taxon>
        <taxon>Orchidinae</taxon>
        <taxon>Platanthera</taxon>
    </lineage>
</organism>
<dbReference type="Gene3D" id="3.30.200.20">
    <property type="entry name" value="Phosphorylase Kinase, domain 1"/>
    <property type="match status" value="1"/>
</dbReference>
<evidence type="ECO:0000256" key="12">
    <source>
        <dbReference type="ARBA" id="ARBA00022729"/>
    </source>
</evidence>
<keyword evidence="6" id="KW-1003">Cell membrane</keyword>
<name>A0AAP0FTY8_9ASPA</name>
<feature type="binding site" evidence="26">
    <location>
        <position position="744"/>
    </location>
    <ligand>
        <name>ATP</name>
        <dbReference type="ChEBI" id="CHEBI:30616"/>
    </ligand>
</feature>
<evidence type="ECO:0000256" key="27">
    <source>
        <dbReference type="SAM" id="Phobius"/>
    </source>
</evidence>
<protein>
    <recommendedName>
        <fullName evidence="25">Receptor kinase-like protein Xa21</fullName>
        <ecNumber evidence="5">2.7.11.1</ecNumber>
    </recommendedName>
</protein>
<evidence type="ECO:0000313" key="31">
    <source>
        <dbReference type="Proteomes" id="UP001418222"/>
    </source>
</evidence>
<dbReference type="GO" id="GO:0005524">
    <property type="term" value="F:ATP binding"/>
    <property type="evidence" value="ECO:0007669"/>
    <property type="project" value="UniProtKB-UniRule"/>
</dbReference>
<evidence type="ECO:0000256" key="6">
    <source>
        <dbReference type="ARBA" id="ARBA00022475"/>
    </source>
</evidence>
<dbReference type="Pfam" id="PF00560">
    <property type="entry name" value="LRR_1"/>
    <property type="match status" value="5"/>
</dbReference>
<evidence type="ECO:0000256" key="16">
    <source>
        <dbReference type="ARBA" id="ARBA00022840"/>
    </source>
</evidence>
<evidence type="ECO:0000256" key="18">
    <source>
        <dbReference type="ARBA" id="ARBA00023136"/>
    </source>
</evidence>
<evidence type="ECO:0000256" key="17">
    <source>
        <dbReference type="ARBA" id="ARBA00022989"/>
    </source>
</evidence>
<dbReference type="InterPro" id="IPR017441">
    <property type="entry name" value="Protein_kinase_ATP_BS"/>
</dbReference>
<evidence type="ECO:0000256" key="3">
    <source>
        <dbReference type="ARBA" id="ARBA00004479"/>
    </source>
</evidence>
<dbReference type="GO" id="GO:0005886">
    <property type="term" value="C:plasma membrane"/>
    <property type="evidence" value="ECO:0007669"/>
    <property type="project" value="UniProtKB-SubCell"/>
</dbReference>
<evidence type="ECO:0000256" key="15">
    <source>
        <dbReference type="ARBA" id="ARBA00022777"/>
    </source>
</evidence>
<keyword evidence="31" id="KW-1185">Reference proteome</keyword>
<dbReference type="PANTHER" id="PTHR27008">
    <property type="entry name" value="OS04G0122200 PROTEIN"/>
    <property type="match status" value="1"/>
</dbReference>
<keyword evidence="20" id="KW-0325">Glycoprotein</keyword>
<comment type="function">
    <text evidence="24">The processed protein kinase Xa21 chain released by protein cleavage after X.oryzae pv. oryzae protein Ax21 detection translocates into the nucleus where it can bind and regulate WRKY62, a transcription factor. Confers resistance to the bacterial pathogen X.oryzae pv. oryzae (Xoo).</text>
</comment>
<comment type="subcellular location">
    <subcellularLocation>
        <location evidence="1">Cell membrane</location>
        <topology evidence="1">Single-pass membrane protein</topology>
    </subcellularLocation>
    <subcellularLocation>
        <location evidence="2">Endoplasmic reticulum membrane</location>
        <topology evidence="2">Single-pass membrane protein</topology>
    </subcellularLocation>
    <subcellularLocation>
        <location evidence="3">Membrane</location>
        <topology evidence="3">Single-pass type I membrane protein</topology>
    </subcellularLocation>
</comment>
<evidence type="ECO:0000256" key="25">
    <source>
        <dbReference type="ARBA" id="ARBA00072040"/>
    </source>
</evidence>
<dbReference type="InterPro" id="IPR013210">
    <property type="entry name" value="LRR_N_plant-typ"/>
</dbReference>
<dbReference type="SUPFAM" id="SSF56112">
    <property type="entry name" value="Protein kinase-like (PK-like)"/>
    <property type="match status" value="1"/>
</dbReference>
<evidence type="ECO:0000256" key="24">
    <source>
        <dbReference type="ARBA" id="ARBA00056628"/>
    </source>
</evidence>
<dbReference type="Gene3D" id="3.80.10.10">
    <property type="entry name" value="Ribonuclease Inhibitor"/>
    <property type="match status" value="3"/>
</dbReference>
<evidence type="ECO:0000256" key="22">
    <source>
        <dbReference type="ARBA" id="ARBA00048679"/>
    </source>
</evidence>
<keyword evidence="16 26" id="KW-0067">ATP-binding</keyword>
<dbReference type="Pfam" id="PF07714">
    <property type="entry name" value="PK_Tyr_Ser-Thr"/>
    <property type="match status" value="1"/>
</dbReference>
<comment type="similarity">
    <text evidence="4">Belongs to the protein kinase superfamily. Ser/Thr protein kinase family.</text>
</comment>
<accession>A0AAP0FTY8</accession>
<dbReference type="Gene3D" id="1.10.510.10">
    <property type="entry name" value="Transferase(Phosphotransferase) domain 1"/>
    <property type="match status" value="1"/>
</dbReference>
<evidence type="ECO:0000256" key="23">
    <source>
        <dbReference type="ARBA" id="ARBA00054320"/>
    </source>
</evidence>
<feature type="chain" id="PRO_5042958715" description="Receptor kinase-like protein Xa21" evidence="28">
    <location>
        <begin position="32"/>
        <end position="1015"/>
    </location>
</feature>
<sequence>MKKPPAMDPGLHMPISIAAAVLLIVTSPATTTFSTASNITDLLFFSPFRSLLSDPDQTLTSWSSNSSLHFCQWRGVSCDISGQIQSLNLRNFGLAGPLSPSLSNLSSLTELDLSVNNFQGGIPSALGRLHNLQLLNLSWNAFSGAIPANLSRCSALHILYLPYNKLDGQIPAELGSLSVLRLLNLGNNNLSGRIPDSLSNLSSLSSFFVFENSLIGNIPQGFGKLRNLRLFQIFHNQISGEFPSFFLNVSSIEIFSAGQNLLSGFLPPHMFDALPNLHMLLLYGNELSGDLPASLPNASSLVEIDLQQNAFGGKIPSNLGGLKNLFWMNLDFNFLEANEDDDWEFLTSLTNCTKLGTLAVGSNRLSGGVLPKSVANLSSTLDTLSLRYNQIRGSIPDGIGNLVNLSGLGLDGNNLSGVIPDTIGRLSRLNRLYLAGNSFAGGIPSSLGNLTNLVFLNLEASGIGGTIPASIVNCKGLELLDLSQNRLAGEIPADVLGLSSLSLVNLSGNSLRGKLPGEVGEMSSLYSLDVSSNYLSGTIPGTLGDCERLVYLYMQRNLFEGPIPPSLRKLVALQQLDISRNNISGQIPQFLGMVSFLYLNLSYNHLAGDVPSDGVFRNASAVSVIGNDELCGGPPDLHLPACFTQFLKKSHKRLVLKIVIPFACIAVCLSLLILAMVKFRSAKIARDGSSVTIPNNVEWMMKISYGELLRATDGFSSSNLLGAGSFGSVYKGIFGSDESIVAIKVLDLGESGAMKSFIAECEVLRSIRHRNLLKIITICSGIKFNGDDFKALILEFMPNGSLDDWLHSELRILSLHQRFSIAIDVASALEYLHHHSHKQIAHCDLKPSNVLLDGEMIARLGDFGLSRFLGSDDRSNSTAGVKGSIGYIAPEYGTGNPASIKGDVFSYGVLLLEIFTGKRPTDTMFTGASGLDSFVGTALSADRVFDITDPRICPRQNRRRSQIGGTKMFNLSIQNWSLLLEIESKQTAGYEGRLQGSGCGQRKRSLGYHQAASCA</sequence>
<keyword evidence="17 27" id="KW-1133">Transmembrane helix</keyword>
<evidence type="ECO:0000256" key="7">
    <source>
        <dbReference type="ARBA" id="ARBA00022527"/>
    </source>
</evidence>
<dbReference type="SMART" id="SM00220">
    <property type="entry name" value="S_TKc"/>
    <property type="match status" value="1"/>
</dbReference>
<evidence type="ECO:0000256" key="14">
    <source>
        <dbReference type="ARBA" id="ARBA00022741"/>
    </source>
</evidence>
<evidence type="ECO:0000256" key="11">
    <source>
        <dbReference type="ARBA" id="ARBA00022692"/>
    </source>
</evidence>
<dbReference type="PROSITE" id="PS50011">
    <property type="entry name" value="PROTEIN_KINASE_DOM"/>
    <property type="match status" value="1"/>
</dbReference>
<evidence type="ECO:0000259" key="29">
    <source>
        <dbReference type="PROSITE" id="PS50011"/>
    </source>
</evidence>
<proteinExistence type="inferred from homology"/>
<dbReference type="InterPro" id="IPR001611">
    <property type="entry name" value="Leu-rich_rpt"/>
</dbReference>
<dbReference type="InterPro" id="IPR011009">
    <property type="entry name" value="Kinase-like_dom_sf"/>
</dbReference>
<evidence type="ECO:0000256" key="2">
    <source>
        <dbReference type="ARBA" id="ARBA00004389"/>
    </source>
</evidence>
<evidence type="ECO:0000256" key="20">
    <source>
        <dbReference type="ARBA" id="ARBA00023180"/>
    </source>
</evidence>
<keyword evidence="10" id="KW-0808">Transferase</keyword>
<keyword evidence="8" id="KW-0597">Phosphoprotein</keyword>
<dbReference type="SMART" id="SM00369">
    <property type="entry name" value="LRR_TYP"/>
    <property type="match status" value="9"/>
</dbReference>
<dbReference type="FunFam" id="1.10.510.10:FF:000358">
    <property type="entry name" value="Putative leucine-rich repeat receptor-like serine/threonine-protein kinase"/>
    <property type="match status" value="1"/>
</dbReference>
<evidence type="ECO:0000256" key="13">
    <source>
        <dbReference type="ARBA" id="ARBA00022737"/>
    </source>
</evidence>
<dbReference type="AlphaFoldDB" id="A0AAP0FTY8"/>
<dbReference type="Pfam" id="PF08263">
    <property type="entry name" value="LRRNT_2"/>
    <property type="match status" value="1"/>
</dbReference>
<dbReference type="SUPFAM" id="SSF52058">
    <property type="entry name" value="L domain-like"/>
    <property type="match status" value="1"/>
</dbReference>
<gene>
    <name evidence="30" type="ORF">KSP39_PZI024451</name>
</gene>
<dbReference type="PROSITE" id="PS00107">
    <property type="entry name" value="PROTEIN_KINASE_ATP"/>
    <property type="match status" value="1"/>
</dbReference>
<comment type="caution">
    <text evidence="30">The sequence shown here is derived from an EMBL/GenBank/DDBJ whole genome shotgun (WGS) entry which is preliminary data.</text>
</comment>
<evidence type="ECO:0000256" key="21">
    <source>
        <dbReference type="ARBA" id="ARBA00047899"/>
    </source>
</evidence>
<dbReference type="GO" id="GO:0005789">
    <property type="term" value="C:endoplasmic reticulum membrane"/>
    <property type="evidence" value="ECO:0007669"/>
    <property type="project" value="UniProtKB-SubCell"/>
</dbReference>
<keyword evidence="19 30" id="KW-0675">Receptor</keyword>
<dbReference type="GO" id="GO:0004674">
    <property type="term" value="F:protein serine/threonine kinase activity"/>
    <property type="evidence" value="ECO:0007669"/>
    <property type="project" value="UniProtKB-KW"/>
</dbReference>
<comment type="catalytic activity">
    <reaction evidence="21">
        <text>L-threonyl-[protein] + ATP = O-phospho-L-threonyl-[protein] + ADP + H(+)</text>
        <dbReference type="Rhea" id="RHEA:46608"/>
        <dbReference type="Rhea" id="RHEA-COMP:11060"/>
        <dbReference type="Rhea" id="RHEA-COMP:11605"/>
        <dbReference type="ChEBI" id="CHEBI:15378"/>
        <dbReference type="ChEBI" id="CHEBI:30013"/>
        <dbReference type="ChEBI" id="CHEBI:30616"/>
        <dbReference type="ChEBI" id="CHEBI:61977"/>
        <dbReference type="ChEBI" id="CHEBI:456216"/>
        <dbReference type="EC" id="2.7.11.1"/>
    </reaction>
</comment>
<evidence type="ECO:0000256" key="19">
    <source>
        <dbReference type="ARBA" id="ARBA00023170"/>
    </source>
</evidence>
<comment type="function">
    <text evidence="23">Receptor kinase that detects X.oryzae pv. oryzae protein Ax21 to promote innate immunity. Following X.oryzae pv. oryzae protein Ax21 detection, undergoes cleavage, releasing the processed protein kinase Xa21 chain.</text>
</comment>
<keyword evidence="15 30" id="KW-0418">Kinase</keyword>
<dbReference type="EMBL" id="JBBWWQ010000021">
    <property type="protein sequence ID" value="KAK8914314.1"/>
    <property type="molecule type" value="Genomic_DNA"/>
</dbReference>
<feature type="domain" description="Protein kinase" evidence="29">
    <location>
        <begin position="715"/>
        <end position="1015"/>
    </location>
</feature>
<evidence type="ECO:0000256" key="8">
    <source>
        <dbReference type="ARBA" id="ARBA00022553"/>
    </source>
</evidence>
<keyword evidence="9" id="KW-0433">Leucine-rich repeat</keyword>
<feature type="signal peptide" evidence="28">
    <location>
        <begin position="1"/>
        <end position="31"/>
    </location>
</feature>
<dbReference type="InterPro" id="IPR003591">
    <property type="entry name" value="Leu-rich_rpt_typical-subtyp"/>
</dbReference>
<dbReference type="PANTHER" id="PTHR27008:SF596">
    <property type="entry name" value="OS02G0215500 PROTEIN"/>
    <property type="match status" value="1"/>
</dbReference>
<dbReference type="PROSITE" id="PS00108">
    <property type="entry name" value="PROTEIN_KINASE_ST"/>
    <property type="match status" value="1"/>
</dbReference>
<keyword evidence="12 28" id="KW-0732">Signal</keyword>
<evidence type="ECO:0000256" key="5">
    <source>
        <dbReference type="ARBA" id="ARBA00012513"/>
    </source>
</evidence>
<dbReference type="SUPFAM" id="SSF52047">
    <property type="entry name" value="RNI-like"/>
    <property type="match status" value="1"/>
</dbReference>
<dbReference type="InterPro" id="IPR001245">
    <property type="entry name" value="Ser-Thr/Tyr_kinase_cat_dom"/>
</dbReference>
<keyword evidence="18 27" id="KW-0472">Membrane</keyword>
<evidence type="ECO:0000313" key="30">
    <source>
        <dbReference type="EMBL" id="KAK8914314.1"/>
    </source>
</evidence>
<dbReference type="FunFam" id="3.30.200.20:FF:000432">
    <property type="entry name" value="LRR receptor-like serine/threonine-protein kinase EFR"/>
    <property type="match status" value="1"/>
</dbReference>
<reference evidence="30 31" key="1">
    <citation type="journal article" date="2022" name="Nat. Plants">
        <title>Genomes of leafy and leafless Platanthera orchids illuminate the evolution of mycoheterotrophy.</title>
        <authorList>
            <person name="Li M.H."/>
            <person name="Liu K.W."/>
            <person name="Li Z."/>
            <person name="Lu H.C."/>
            <person name="Ye Q.L."/>
            <person name="Zhang D."/>
            <person name="Wang J.Y."/>
            <person name="Li Y.F."/>
            <person name="Zhong Z.M."/>
            <person name="Liu X."/>
            <person name="Yu X."/>
            <person name="Liu D.K."/>
            <person name="Tu X.D."/>
            <person name="Liu B."/>
            <person name="Hao Y."/>
            <person name="Liao X.Y."/>
            <person name="Jiang Y.T."/>
            <person name="Sun W.H."/>
            <person name="Chen J."/>
            <person name="Chen Y.Q."/>
            <person name="Ai Y."/>
            <person name="Zhai J.W."/>
            <person name="Wu S.S."/>
            <person name="Zhou Z."/>
            <person name="Hsiao Y.Y."/>
            <person name="Wu W.L."/>
            <person name="Chen Y.Y."/>
            <person name="Lin Y.F."/>
            <person name="Hsu J.L."/>
            <person name="Li C.Y."/>
            <person name="Wang Z.W."/>
            <person name="Zhao X."/>
            <person name="Zhong W.Y."/>
            <person name="Ma X.K."/>
            <person name="Ma L."/>
            <person name="Huang J."/>
            <person name="Chen G.Z."/>
            <person name="Huang M.Z."/>
            <person name="Huang L."/>
            <person name="Peng D.H."/>
            <person name="Luo Y.B."/>
            <person name="Zou S.Q."/>
            <person name="Chen S.P."/>
            <person name="Lan S."/>
            <person name="Tsai W.C."/>
            <person name="Van de Peer Y."/>
            <person name="Liu Z.J."/>
        </authorList>
    </citation>
    <scope>NUCLEOTIDE SEQUENCE [LARGE SCALE GENOMIC DNA]</scope>
    <source>
        <strain evidence="30">Lor287</strain>
    </source>
</reference>
<evidence type="ECO:0000256" key="4">
    <source>
        <dbReference type="ARBA" id="ARBA00008684"/>
    </source>
</evidence>
<evidence type="ECO:0000256" key="9">
    <source>
        <dbReference type="ARBA" id="ARBA00022614"/>
    </source>
</evidence>
<dbReference type="InterPro" id="IPR000719">
    <property type="entry name" value="Prot_kinase_dom"/>
</dbReference>
<keyword evidence="11 27" id="KW-0812">Transmembrane</keyword>
<dbReference type="Proteomes" id="UP001418222">
    <property type="component" value="Unassembled WGS sequence"/>
</dbReference>
<dbReference type="InterPro" id="IPR051809">
    <property type="entry name" value="Plant_receptor-like_S/T_kinase"/>
</dbReference>
<feature type="transmembrane region" description="Helical" evidence="27">
    <location>
        <begin position="654"/>
        <end position="677"/>
    </location>
</feature>
<dbReference type="FunFam" id="3.80.10.10:FF:000095">
    <property type="entry name" value="LRR receptor-like serine/threonine-protein kinase GSO1"/>
    <property type="match status" value="1"/>
</dbReference>
<dbReference type="InterPro" id="IPR008271">
    <property type="entry name" value="Ser/Thr_kinase_AS"/>
</dbReference>
<keyword evidence="7" id="KW-0723">Serine/threonine-protein kinase</keyword>
<evidence type="ECO:0000256" key="10">
    <source>
        <dbReference type="ARBA" id="ARBA00022679"/>
    </source>
</evidence>
<dbReference type="EC" id="2.7.11.1" evidence="5"/>
<comment type="catalytic activity">
    <reaction evidence="22">
        <text>L-seryl-[protein] + ATP = O-phospho-L-seryl-[protein] + ADP + H(+)</text>
        <dbReference type="Rhea" id="RHEA:17989"/>
        <dbReference type="Rhea" id="RHEA-COMP:9863"/>
        <dbReference type="Rhea" id="RHEA-COMP:11604"/>
        <dbReference type="ChEBI" id="CHEBI:15378"/>
        <dbReference type="ChEBI" id="CHEBI:29999"/>
        <dbReference type="ChEBI" id="CHEBI:30616"/>
        <dbReference type="ChEBI" id="CHEBI:83421"/>
        <dbReference type="ChEBI" id="CHEBI:456216"/>
        <dbReference type="EC" id="2.7.11.1"/>
    </reaction>
</comment>
<dbReference type="FunFam" id="3.80.10.10:FF:000288">
    <property type="entry name" value="LRR receptor-like serine/threonine-protein kinase EFR"/>
    <property type="match status" value="1"/>
</dbReference>
<evidence type="ECO:0000256" key="26">
    <source>
        <dbReference type="PROSITE-ProRule" id="PRU10141"/>
    </source>
</evidence>
<dbReference type="InterPro" id="IPR032675">
    <property type="entry name" value="LRR_dom_sf"/>
</dbReference>
<dbReference type="Pfam" id="PF13855">
    <property type="entry name" value="LRR_8"/>
    <property type="match status" value="1"/>
</dbReference>
<keyword evidence="13" id="KW-0677">Repeat</keyword>
<evidence type="ECO:0000256" key="1">
    <source>
        <dbReference type="ARBA" id="ARBA00004162"/>
    </source>
</evidence>
<evidence type="ECO:0000256" key="28">
    <source>
        <dbReference type="SAM" id="SignalP"/>
    </source>
</evidence>
<keyword evidence="14 26" id="KW-0547">Nucleotide-binding</keyword>